<dbReference type="PRINTS" id="PR00081">
    <property type="entry name" value="GDHRDH"/>
</dbReference>
<dbReference type="KEGG" id="hgi:ABY42_18540"/>
<dbReference type="AlphaFoldDB" id="A0A0K1IZF4"/>
<gene>
    <name evidence="3" type="ORF">ABY42_18540</name>
</gene>
<dbReference type="PATRIC" id="fig|35746.4.peg.4071"/>
<organism evidence="3 4">
    <name type="scientific">Haloferax gibbonsii</name>
    <dbReference type="NCBI Taxonomy" id="35746"/>
    <lineage>
        <taxon>Archaea</taxon>
        <taxon>Methanobacteriati</taxon>
        <taxon>Methanobacteriota</taxon>
        <taxon>Stenosarchaea group</taxon>
        <taxon>Halobacteria</taxon>
        <taxon>Halobacteriales</taxon>
        <taxon>Haloferacaceae</taxon>
        <taxon>Haloferax</taxon>
    </lineage>
</organism>
<dbReference type="PANTHER" id="PTHR24321">
    <property type="entry name" value="DEHYDROGENASES, SHORT CHAIN"/>
    <property type="match status" value="1"/>
</dbReference>
<dbReference type="Pfam" id="PF13561">
    <property type="entry name" value="adh_short_C2"/>
    <property type="match status" value="1"/>
</dbReference>
<accession>A0A0K1IZF4</accession>
<reference evidence="4" key="1">
    <citation type="journal article" date="2015" name="J. Biotechnol.">
        <title>Complete genome sequence of Haloferax gibbonsii strain ARA6, a potential producer of polyhydroxyalkanoates and halocins isolated from Araruama, Rio de Janeiro, Brasil.</title>
        <authorList>
            <person name="Pinto L.H."/>
            <person name="D'Alincourt Carvalho-Assef A.P."/>
            <person name="Vieira R.P."/>
            <person name="Clementino M.M."/>
            <person name="Albano R.M."/>
        </authorList>
    </citation>
    <scope>NUCLEOTIDE SEQUENCE [LARGE SCALE GENOMIC DNA]</scope>
    <source>
        <strain evidence="4">ARA6</strain>
        <plasmid evidence="4">Plasmid pHG3</plasmid>
    </source>
</reference>
<name>A0A0K1IZF4_HALGI</name>
<evidence type="ECO:0000256" key="1">
    <source>
        <dbReference type="ARBA" id="ARBA00006484"/>
    </source>
</evidence>
<dbReference type="Proteomes" id="UP000066124">
    <property type="component" value="Plasmid pHG3"/>
</dbReference>
<sequence length="270" mass="28692">MTDQLAGQAAIVTGASSGFGRQIAISFAEEGANVVCADIRETPREGGYEDNPDLSTPEVIENSGGDATFVECDVTDAGAVANAVDACVETYSRLDIMMNNAGIYPPNGRMHERPDEDLEKAHAVNVKGVWNGSKQAVLQFLEQGDGGNIINLVSTAGLHGWQNQLAYNASKGAAKQITETLATDYGPDGIRANAICPGFAPTALTSELYEIEDFKRHVIETTPYGERWVSPNDVANLAVFLASDNSGFITGQCHVVDGGHSLVYAHTKDL</sequence>
<dbReference type="PANTHER" id="PTHR24321:SF8">
    <property type="entry name" value="ESTRADIOL 17-BETA-DEHYDROGENASE 8-RELATED"/>
    <property type="match status" value="1"/>
</dbReference>
<keyword evidence="3" id="KW-0614">Plasmid</keyword>
<dbReference type="FunFam" id="3.40.50.720:FF:000084">
    <property type="entry name" value="Short-chain dehydrogenase reductase"/>
    <property type="match status" value="1"/>
</dbReference>
<dbReference type="PRINTS" id="PR00080">
    <property type="entry name" value="SDRFAMILY"/>
</dbReference>
<dbReference type="NCBIfam" id="NF005559">
    <property type="entry name" value="PRK07231.1"/>
    <property type="match status" value="1"/>
</dbReference>
<dbReference type="InterPro" id="IPR020904">
    <property type="entry name" value="Sc_DH/Rdtase_CS"/>
</dbReference>
<dbReference type="CDD" id="cd05233">
    <property type="entry name" value="SDR_c"/>
    <property type="match status" value="1"/>
</dbReference>
<proteinExistence type="inferred from homology"/>
<geneLocation type="plasmid" evidence="3 4">
    <name>pHG3</name>
</geneLocation>
<dbReference type="EMBL" id="CP011950">
    <property type="protein sequence ID" value="AKU09819.1"/>
    <property type="molecule type" value="Genomic_DNA"/>
</dbReference>
<protein>
    <submittedName>
        <fullName evidence="3">Uncharacterized protein</fullName>
    </submittedName>
</protein>
<dbReference type="InterPro" id="IPR002347">
    <property type="entry name" value="SDR_fam"/>
</dbReference>
<dbReference type="InterPro" id="IPR036291">
    <property type="entry name" value="NAD(P)-bd_dom_sf"/>
</dbReference>
<evidence type="ECO:0000256" key="2">
    <source>
        <dbReference type="ARBA" id="ARBA00023002"/>
    </source>
</evidence>
<dbReference type="Gene3D" id="3.40.50.720">
    <property type="entry name" value="NAD(P)-binding Rossmann-like Domain"/>
    <property type="match status" value="1"/>
</dbReference>
<dbReference type="PROSITE" id="PS00061">
    <property type="entry name" value="ADH_SHORT"/>
    <property type="match status" value="1"/>
</dbReference>
<dbReference type="SUPFAM" id="SSF51735">
    <property type="entry name" value="NAD(P)-binding Rossmann-fold domains"/>
    <property type="match status" value="1"/>
</dbReference>
<evidence type="ECO:0000313" key="3">
    <source>
        <dbReference type="EMBL" id="AKU09819.1"/>
    </source>
</evidence>
<comment type="similarity">
    <text evidence="1">Belongs to the short-chain dehydrogenases/reductases (SDR) family.</text>
</comment>
<keyword evidence="2" id="KW-0560">Oxidoreductase</keyword>
<evidence type="ECO:0000313" key="4">
    <source>
        <dbReference type="Proteomes" id="UP000066124"/>
    </source>
</evidence>
<dbReference type="GO" id="GO:0016491">
    <property type="term" value="F:oxidoreductase activity"/>
    <property type="evidence" value="ECO:0007669"/>
    <property type="project" value="UniProtKB-KW"/>
</dbReference>